<feature type="compositionally biased region" description="Polar residues" evidence="6">
    <location>
        <begin position="439"/>
        <end position="457"/>
    </location>
</feature>
<feature type="compositionally biased region" description="Polar residues" evidence="6">
    <location>
        <begin position="19"/>
        <end position="30"/>
    </location>
</feature>
<evidence type="ECO:0000313" key="10">
    <source>
        <dbReference type="Proteomes" id="UP000319160"/>
    </source>
</evidence>
<feature type="transmembrane region" description="Helical" evidence="7">
    <location>
        <begin position="308"/>
        <end position="331"/>
    </location>
</feature>
<dbReference type="GO" id="GO:0015179">
    <property type="term" value="F:L-amino acid transmembrane transporter activity"/>
    <property type="evidence" value="ECO:0007669"/>
    <property type="project" value="TreeGrafter"/>
</dbReference>
<feature type="compositionally biased region" description="Polar residues" evidence="6">
    <location>
        <begin position="509"/>
        <end position="523"/>
    </location>
</feature>
<proteinExistence type="inferred from homology"/>
<organism evidence="9 10">
    <name type="scientific">Xylaria flabelliformis</name>
    <dbReference type="NCBI Taxonomy" id="2512241"/>
    <lineage>
        <taxon>Eukaryota</taxon>
        <taxon>Fungi</taxon>
        <taxon>Dikarya</taxon>
        <taxon>Ascomycota</taxon>
        <taxon>Pezizomycotina</taxon>
        <taxon>Sordariomycetes</taxon>
        <taxon>Xylariomycetidae</taxon>
        <taxon>Xylariales</taxon>
        <taxon>Xylariaceae</taxon>
        <taxon>Xylaria</taxon>
    </lineage>
</organism>
<dbReference type="AlphaFoldDB" id="A0A553HZ89"/>
<keyword evidence="3 7" id="KW-0812">Transmembrane</keyword>
<evidence type="ECO:0000256" key="5">
    <source>
        <dbReference type="ARBA" id="ARBA00023136"/>
    </source>
</evidence>
<keyword evidence="5 7" id="KW-0472">Membrane</keyword>
<feature type="region of interest" description="Disordered" evidence="6">
    <location>
        <begin position="1"/>
        <end position="35"/>
    </location>
</feature>
<dbReference type="OrthoDB" id="40134at2759"/>
<accession>A0A553HZ89</accession>
<evidence type="ECO:0000256" key="1">
    <source>
        <dbReference type="ARBA" id="ARBA00004141"/>
    </source>
</evidence>
<protein>
    <recommendedName>
        <fullName evidence="8">Amino acid transporter transmembrane domain-containing protein</fullName>
    </recommendedName>
</protein>
<name>A0A553HZ89_9PEZI</name>
<feature type="transmembrane region" description="Helical" evidence="7">
    <location>
        <begin position="198"/>
        <end position="219"/>
    </location>
</feature>
<dbReference type="EMBL" id="VFLP01000030">
    <property type="protein sequence ID" value="TRX93263.1"/>
    <property type="molecule type" value="Genomic_DNA"/>
</dbReference>
<evidence type="ECO:0000256" key="4">
    <source>
        <dbReference type="ARBA" id="ARBA00022989"/>
    </source>
</evidence>
<comment type="similarity">
    <text evidence="2">Belongs to the amino acid/polyamine transporter 2 family.</text>
</comment>
<sequence>MLSTTFRPRRPTLEKQHDLQGNGSNGNPRQISGGIFHDDVDDDEQSYRGLPGDVFGREDGHDIKYKRLSWPLVAGLMITEVVSNGLLTLPSSLAAVGLVPGIIVLLFLGAFATYTASALIQFKLRHPEGEWFLPRPRKGREILGTGTIVFAIFTTGSQILAGQLALSILSENRLCRITLAGIFAVAVMLASFRRTLDGLGFLSIAGGLSIVFAGIVGLAGAGAAPVQPGDIQIAVASDFTSAFISYWYIGRDVTSPSVMSLSPLWSKLVFGLALPNLFIGASLYSHVASKLVFIRLFRQTKHIHTHTVLGWGVWTVLVLFANAAAFVFAVGIPIFNYLVGITAAAFVAWYTYGLAGAFWLHDTYHFEGGFQAWLRRPLMLGLNIFTVLAGAFICIGGLYATIVASTNVLEFFTLEFTPKSTITSIFSDNKRETIKLQRQFNNMSKASSKGTKVSASPNDPMIQEGPGAVKPDSLAAESQAFRQANTAGLNNQQHRPQEGMSASAHAPNPSKTQDQGGMSQETGSGRLAHVKKPHGKNIQEDDSIGTGDTAKNASFSAEIGSKDDPSLLAERKFEQLNSMAPGSSGGRERTTHEKTAYDVLGDREA</sequence>
<feature type="transmembrane region" description="Helical" evidence="7">
    <location>
        <begin position="380"/>
        <end position="402"/>
    </location>
</feature>
<feature type="region of interest" description="Disordered" evidence="6">
    <location>
        <begin position="489"/>
        <end position="605"/>
    </location>
</feature>
<feature type="transmembrane region" description="Helical" evidence="7">
    <location>
        <begin position="93"/>
        <end position="122"/>
    </location>
</feature>
<feature type="transmembrane region" description="Helical" evidence="7">
    <location>
        <begin position="337"/>
        <end position="360"/>
    </location>
</feature>
<dbReference type="PANTHER" id="PTHR22950">
    <property type="entry name" value="AMINO ACID TRANSPORTER"/>
    <property type="match status" value="1"/>
</dbReference>
<evidence type="ECO:0000313" key="9">
    <source>
        <dbReference type="EMBL" id="TRX93263.1"/>
    </source>
</evidence>
<feature type="transmembrane region" description="Helical" evidence="7">
    <location>
        <begin position="142"/>
        <end position="162"/>
    </location>
</feature>
<dbReference type="STRING" id="2512241.A0A553HZ89"/>
<keyword evidence="4 7" id="KW-1133">Transmembrane helix</keyword>
<reference evidence="10" key="1">
    <citation type="submission" date="2019-06" db="EMBL/GenBank/DDBJ databases">
        <title>Draft genome sequence of the griseofulvin-producing fungus Xylaria cubensis strain G536.</title>
        <authorList>
            <person name="Mead M.E."/>
            <person name="Raja H.A."/>
            <person name="Steenwyk J.L."/>
            <person name="Knowles S.L."/>
            <person name="Oberlies N.H."/>
            <person name="Rokas A."/>
        </authorList>
    </citation>
    <scope>NUCLEOTIDE SEQUENCE [LARGE SCALE GENOMIC DNA]</scope>
    <source>
        <strain evidence="10">G536</strain>
    </source>
</reference>
<dbReference type="PANTHER" id="PTHR22950:SF461">
    <property type="entry name" value="AMINO ACID TRANSPORTER TRANSMEMBRANE DOMAIN-CONTAINING PROTEIN"/>
    <property type="match status" value="1"/>
</dbReference>
<evidence type="ECO:0000256" key="3">
    <source>
        <dbReference type="ARBA" id="ARBA00022692"/>
    </source>
</evidence>
<dbReference type="Proteomes" id="UP000319160">
    <property type="component" value="Unassembled WGS sequence"/>
</dbReference>
<comment type="caution">
    <text evidence="9">The sequence shown here is derived from an EMBL/GenBank/DDBJ whole genome shotgun (WGS) entry which is preliminary data.</text>
</comment>
<feature type="compositionally biased region" description="Basic and acidic residues" evidence="6">
    <location>
        <begin position="560"/>
        <end position="574"/>
    </location>
</feature>
<evidence type="ECO:0000256" key="7">
    <source>
        <dbReference type="SAM" id="Phobius"/>
    </source>
</evidence>
<gene>
    <name evidence="9" type="ORF">FHL15_005842</name>
</gene>
<evidence type="ECO:0000259" key="8">
    <source>
        <dbReference type="Pfam" id="PF01490"/>
    </source>
</evidence>
<evidence type="ECO:0000256" key="2">
    <source>
        <dbReference type="ARBA" id="ARBA00008066"/>
    </source>
</evidence>
<feature type="compositionally biased region" description="Basic and acidic residues" evidence="6">
    <location>
        <begin position="586"/>
        <end position="605"/>
    </location>
</feature>
<comment type="subcellular location">
    <subcellularLocation>
        <location evidence="1">Membrane</location>
        <topology evidence="1">Multi-pass membrane protein</topology>
    </subcellularLocation>
</comment>
<feature type="domain" description="Amino acid transporter transmembrane" evidence="8">
    <location>
        <begin position="67"/>
        <end position="216"/>
    </location>
</feature>
<feature type="transmembrane region" description="Helical" evidence="7">
    <location>
        <begin position="174"/>
        <end position="192"/>
    </location>
</feature>
<keyword evidence="10" id="KW-1185">Reference proteome</keyword>
<dbReference type="GO" id="GO:0016020">
    <property type="term" value="C:membrane"/>
    <property type="evidence" value="ECO:0007669"/>
    <property type="project" value="UniProtKB-SubCell"/>
</dbReference>
<dbReference type="Pfam" id="PF01490">
    <property type="entry name" value="Aa_trans"/>
    <property type="match status" value="1"/>
</dbReference>
<feature type="transmembrane region" description="Helical" evidence="7">
    <location>
        <begin position="269"/>
        <end position="287"/>
    </location>
</feature>
<feature type="region of interest" description="Disordered" evidence="6">
    <location>
        <begin position="439"/>
        <end position="470"/>
    </location>
</feature>
<evidence type="ECO:0000256" key="6">
    <source>
        <dbReference type="SAM" id="MobiDB-lite"/>
    </source>
</evidence>
<dbReference type="InterPro" id="IPR013057">
    <property type="entry name" value="AA_transpt_TM"/>
</dbReference>